<gene>
    <name evidence="2" type="ORF">ACFOD9_02550</name>
</gene>
<dbReference type="EMBL" id="JBHRTQ010000003">
    <property type="protein sequence ID" value="MFC3173125.1"/>
    <property type="molecule type" value="Genomic_DNA"/>
</dbReference>
<evidence type="ECO:0000313" key="3">
    <source>
        <dbReference type="Proteomes" id="UP001595604"/>
    </source>
</evidence>
<keyword evidence="3" id="KW-1185">Reference proteome</keyword>
<organism evidence="2 3">
    <name type="scientific">Novosphingobium bradum</name>
    <dbReference type="NCBI Taxonomy" id="1737444"/>
    <lineage>
        <taxon>Bacteria</taxon>
        <taxon>Pseudomonadati</taxon>
        <taxon>Pseudomonadota</taxon>
        <taxon>Alphaproteobacteria</taxon>
        <taxon>Sphingomonadales</taxon>
        <taxon>Sphingomonadaceae</taxon>
        <taxon>Novosphingobium</taxon>
    </lineage>
</organism>
<comment type="caution">
    <text evidence="2">The sequence shown here is derived from an EMBL/GenBank/DDBJ whole genome shotgun (WGS) entry which is preliminary data.</text>
</comment>
<accession>A0ABV7ING2</accession>
<proteinExistence type="predicted"/>
<dbReference type="Proteomes" id="UP001595604">
    <property type="component" value="Unassembled WGS sequence"/>
</dbReference>
<feature type="chain" id="PRO_5046949029" evidence="1">
    <location>
        <begin position="35"/>
        <end position="149"/>
    </location>
</feature>
<evidence type="ECO:0000313" key="2">
    <source>
        <dbReference type="EMBL" id="MFC3173125.1"/>
    </source>
</evidence>
<sequence>MRNSPFTGSEPGHVPGSGLIRALAGAALATSAFAAAALAAALAAPTEARAETAGQHFGPAASMDERADFAAHPDRLPAMTLPVAASRAPVAQFRVEADDGTVSTIYHLRDYDLRLEAGTVFYRTAAVPGQPSNPGLLRGRVMSRVVTRF</sequence>
<feature type="signal peptide" evidence="1">
    <location>
        <begin position="1"/>
        <end position="34"/>
    </location>
</feature>
<protein>
    <submittedName>
        <fullName evidence="2">Uncharacterized protein</fullName>
    </submittedName>
</protein>
<dbReference type="RefSeq" id="WP_379508518.1">
    <property type="nucleotide sequence ID" value="NZ_JBHRTQ010000003.1"/>
</dbReference>
<evidence type="ECO:0000256" key="1">
    <source>
        <dbReference type="SAM" id="SignalP"/>
    </source>
</evidence>
<name>A0ABV7ING2_9SPHN</name>
<reference evidence="3" key="1">
    <citation type="journal article" date="2019" name="Int. J. Syst. Evol. Microbiol.">
        <title>The Global Catalogue of Microorganisms (GCM) 10K type strain sequencing project: providing services to taxonomists for standard genome sequencing and annotation.</title>
        <authorList>
            <consortium name="The Broad Institute Genomics Platform"/>
            <consortium name="The Broad Institute Genome Sequencing Center for Infectious Disease"/>
            <person name="Wu L."/>
            <person name="Ma J."/>
        </authorList>
    </citation>
    <scope>NUCLEOTIDE SEQUENCE [LARGE SCALE GENOMIC DNA]</scope>
    <source>
        <strain evidence="3">KCTC 42984</strain>
    </source>
</reference>
<keyword evidence="1" id="KW-0732">Signal</keyword>